<dbReference type="Proteomes" id="UP001271007">
    <property type="component" value="Unassembled WGS sequence"/>
</dbReference>
<dbReference type="InterPro" id="IPR046824">
    <property type="entry name" value="Mss51-like_C"/>
</dbReference>
<dbReference type="GO" id="GO:0033617">
    <property type="term" value="P:mitochondrial respiratory chain complex IV assembly"/>
    <property type="evidence" value="ECO:0007669"/>
    <property type="project" value="TreeGrafter"/>
</dbReference>
<name>A0AAJ0D578_9PEZI</name>
<dbReference type="PANTHER" id="PTHR28069">
    <property type="entry name" value="GH20023P"/>
    <property type="match status" value="1"/>
</dbReference>
<dbReference type="EMBL" id="JAWDJX010000110">
    <property type="protein sequence ID" value="KAK3046165.1"/>
    <property type="molecule type" value="Genomic_DNA"/>
</dbReference>
<feature type="domain" description="Mitochondrial splicing suppressor 51-like C-terminal" evidence="3">
    <location>
        <begin position="266"/>
        <end position="471"/>
    </location>
</feature>
<sequence length="504" mass="57266">MATNSICSRCLRLATQLPRTTTKETPRRAFTSTTRHQPSRRRIHQSTLRPAPSLEASTQPPTTEFPPFSATRGRTIDQPSNIHERALLQPNNLLHSFTNSPAPQIRKRAAIIRQNAYCPHPSHQPTRNPQSPDDPENRKTGTQPPAHVRYECPDCGIPVSCCEEHFASDYESHIQICDTLKQINEDDHDLVSGRFFPEFQYPSSQIEEAQVNMTNWDTLLYSREFNAINDERSMRQATRLLTYPMTIGSILHELSPYSLKDRLTPEGLRSLSALRYTMHPPRTGAGTTISGLRPNPPPIRLFILGARAESSLPREVWIQLSHLFPRLSFHLIFIGPESMSNRDDEFPLPPRTDSNPYGAIVEDRLGGGMKVTTYVEYFHTLFEAQHFAPFDPYFDAFVLFHPGLGHPASSHEWAPTLPQLLATKVPILCTGYSAFDMERDIAWVKEQAGGEMDVLMEPGENRFRSLRWDLNDLDPGDVSCGNWGVWAFRGKRYEADEYRGKEGE</sequence>
<feature type="region of interest" description="Disordered" evidence="1">
    <location>
        <begin position="18"/>
        <end position="75"/>
    </location>
</feature>
<dbReference type="InterPro" id="IPR032717">
    <property type="entry name" value="Mss51_Znf"/>
</dbReference>
<feature type="domain" description="Mitochondrial splicing suppressor 51 zinc-finger" evidence="2">
    <location>
        <begin position="117"/>
        <end position="190"/>
    </location>
</feature>
<reference evidence="4" key="1">
    <citation type="submission" date="2023-04" db="EMBL/GenBank/DDBJ databases">
        <title>Black Yeasts Isolated from many extreme environments.</title>
        <authorList>
            <person name="Coleine C."/>
            <person name="Stajich J.E."/>
            <person name="Selbmann L."/>
        </authorList>
    </citation>
    <scope>NUCLEOTIDE SEQUENCE</scope>
    <source>
        <strain evidence="4">CCFEE 5312</strain>
    </source>
</reference>
<evidence type="ECO:0000256" key="1">
    <source>
        <dbReference type="SAM" id="MobiDB-lite"/>
    </source>
</evidence>
<proteinExistence type="predicted"/>
<keyword evidence="5" id="KW-1185">Reference proteome</keyword>
<accession>A0AAJ0D578</accession>
<gene>
    <name evidence="4" type="primary">MSS51</name>
    <name evidence="4" type="ORF">LTR09_012325</name>
</gene>
<dbReference type="Pfam" id="PF13824">
    <property type="entry name" value="zf-Mss51"/>
    <property type="match status" value="1"/>
</dbReference>
<dbReference type="AlphaFoldDB" id="A0AAJ0D578"/>
<feature type="region of interest" description="Disordered" evidence="1">
    <location>
        <begin position="118"/>
        <end position="146"/>
    </location>
</feature>
<evidence type="ECO:0000313" key="5">
    <source>
        <dbReference type="Proteomes" id="UP001271007"/>
    </source>
</evidence>
<dbReference type="PANTHER" id="PTHR28069:SF1">
    <property type="entry name" value="PROTEIN MSS51, MITOCHONDRIAL"/>
    <property type="match status" value="1"/>
</dbReference>
<comment type="caution">
    <text evidence="4">The sequence shown here is derived from an EMBL/GenBank/DDBJ whole genome shotgun (WGS) entry which is preliminary data.</text>
</comment>
<dbReference type="GO" id="GO:0005739">
    <property type="term" value="C:mitochondrion"/>
    <property type="evidence" value="ECO:0007669"/>
    <property type="project" value="GOC"/>
</dbReference>
<evidence type="ECO:0000259" key="2">
    <source>
        <dbReference type="Pfam" id="PF13824"/>
    </source>
</evidence>
<protein>
    <submittedName>
        <fullName evidence="4">Translational activator for mitochondrial COX1</fullName>
    </submittedName>
</protein>
<organism evidence="4 5">
    <name type="scientific">Extremus antarcticus</name>
    <dbReference type="NCBI Taxonomy" id="702011"/>
    <lineage>
        <taxon>Eukaryota</taxon>
        <taxon>Fungi</taxon>
        <taxon>Dikarya</taxon>
        <taxon>Ascomycota</taxon>
        <taxon>Pezizomycotina</taxon>
        <taxon>Dothideomycetes</taxon>
        <taxon>Dothideomycetidae</taxon>
        <taxon>Mycosphaerellales</taxon>
        <taxon>Extremaceae</taxon>
        <taxon>Extremus</taxon>
    </lineage>
</organism>
<dbReference type="Pfam" id="PF20179">
    <property type="entry name" value="MSS51_C"/>
    <property type="match status" value="1"/>
</dbReference>
<evidence type="ECO:0000259" key="3">
    <source>
        <dbReference type="Pfam" id="PF20179"/>
    </source>
</evidence>
<evidence type="ECO:0000313" key="4">
    <source>
        <dbReference type="EMBL" id="KAK3046165.1"/>
    </source>
</evidence>